<protein>
    <recommendedName>
        <fullName evidence="2">Fungal-type protein kinase domain-containing protein</fullName>
    </recommendedName>
</protein>
<evidence type="ECO:0000259" key="2">
    <source>
        <dbReference type="Pfam" id="PF17667"/>
    </source>
</evidence>
<evidence type="ECO:0000313" key="3">
    <source>
        <dbReference type="EMBL" id="KIP03557.1"/>
    </source>
</evidence>
<gene>
    <name evidence="3" type="ORF">PHLGIDRAFT_37378</name>
</gene>
<dbReference type="Proteomes" id="UP000053257">
    <property type="component" value="Unassembled WGS sequence"/>
</dbReference>
<feature type="compositionally biased region" description="Low complexity" evidence="1">
    <location>
        <begin position="670"/>
        <end position="683"/>
    </location>
</feature>
<dbReference type="OrthoDB" id="2802734at2759"/>
<proteinExistence type="predicted"/>
<feature type="compositionally biased region" description="Acidic residues" evidence="1">
    <location>
        <begin position="780"/>
        <end position="807"/>
    </location>
</feature>
<dbReference type="STRING" id="745531.A0A0C3S225"/>
<feature type="region of interest" description="Disordered" evidence="1">
    <location>
        <begin position="665"/>
        <end position="691"/>
    </location>
</feature>
<keyword evidence="4" id="KW-1185">Reference proteome</keyword>
<dbReference type="InterPro" id="IPR011009">
    <property type="entry name" value="Kinase-like_dom_sf"/>
</dbReference>
<organism evidence="3 4">
    <name type="scientific">Phlebiopsis gigantea (strain 11061_1 CR5-6)</name>
    <name type="common">White-rot fungus</name>
    <name type="synonym">Peniophora gigantea</name>
    <dbReference type="NCBI Taxonomy" id="745531"/>
    <lineage>
        <taxon>Eukaryota</taxon>
        <taxon>Fungi</taxon>
        <taxon>Dikarya</taxon>
        <taxon>Basidiomycota</taxon>
        <taxon>Agaricomycotina</taxon>
        <taxon>Agaricomycetes</taxon>
        <taxon>Polyporales</taxon>
        <taxon>Phanerochaetaceae</taxon>
        <taxon>Phlebiopsis</taxon>
    </lineage>
</organism>
<dbReference type="HOGENOM" id="CLU_008979_0_0_1"/>
<dbReference type="InterPro" id="IPR008266">
    <property type="entry name" value="Tyr_kinase_AS"/>
</dbReference>
<dbReference type="SUPFAM" id="SSF56112">
    <property type="entry name" value="Protein kinase-like (PK-like)"/>
    <property type="match status" value="1"/>
</dbReference>
<feature type="region of interest" description="Disordered" evidence="1">
    <location>
        <begin position="733"/>
        <end position="815"/>
    </location>
</feature>
<sequence length="815" mass="91697">MTSRYHSTTVATLLSLVPGPNVPARHLKNLGNFRDYKVKKDELKMYPVLCRELNVVAGLSGSGHIFKDIANWYQDPDVDHRPDLALYPTHPLAVAAYELGDSAVEKSQASPARKPFIARCAYQWMITAVEVKKEGGETGFGFKPKEPLLRTAEKSYTVRSQFATYAAEIMLRQHRTHLFMIFIAGWHARIFRWDRNGAIVSNPINLKTDAKLLFDFVYRLVRANKTVQGFDPTVSLATDAEINLLQNYTSQNKYLKGYKALMLENMKEYPLHKVECDEVLQFDGRRRTRASRKKSYLIGKHVAGGYAPVGRGTKGWVCYCIEDDTLAFLKEQWRANAVGVHPEIETYKRLREHNVHFVATVVAGGDVSSHRGVHKTISQRYFDKEGINLPERIQTRLVLKDVGRPLESYADSSELLLILGTAIKGHQEAWEQAGVLHRDISIGNILIDVKSTTERPLGFLNDWDLCKYKEELYTQAAPSQPGVSGTWAFGSALSLRFPRKPKELADDLESFIYVPLYCAFRYQLHDLSSGNYELMKKATQIERQKDNLENDELAETKHNFFYSEKRHSNGLYTGGRSKFKAIRSAEPPIDLAEPCSPLGNLLRRAFTLLRKHYKTVDMSYMKENYSATPPRHQRVGRRPKVPTPAADIAPDYLLEIFNLQAPRVNTGAFPSSPSSAPSSSSPGPSAPRPLDDHKAIMQLFAHAYYTDQGERIAAEPFRNDKLYDQFDGTCVIVPKPYNNSSRTSSKRKAGDADPNPRPKKTPSHGWQANFDGPSQQPQPEPEDEDEDGSSSESESDSDLDSISDSDSNDGAAPQS</sequence>
<dbReference type="AlphaFoldDB" id="A0A0C3S225"/>
<dbReference type="PANTHER" id="PTHR38248">
    <property type="entry name" value="FUNK1 6"/>
    <property type="match status" value="1"/>
</dbReference>
<dbReference type="Gene3D" id="1.10.510.10">
    <property type="entry name" value="Transferase(Phosphotransferase) domain 1"/>
    <property type="match status" value="1"/>
</dbReference>
<feature type="domain" description="Fungal-type protein kinase" evidence="2">
    <location>
        <begin position="156"/>
        <end position="517"/>
    </location>
</feature>
<dbReference type="InterPro" id="IPR040976">
    <property type="entry name" value="Pkinase_fungal"/>
</dbReference>
<evidence type="ECO:0000256" key="1">
    <source>
        <dbReference type="SAM" id="MobiDB-lite"/>
    </source>
</evidence>
<reference evidence="3 4" key="1">
    <citation type="journal article" date="2014" name="PLoS Genet.">
        <title>Analysis of the Phlebiopsis gigantea genome, transcriptome and secretome provides insight into its pioneer colonization strategies of wood.</title>
        <authorList>
            <person name="Hori C."/>
            <person name="Ishida T."/>
            <person name="Igarashi K."/>
            <person name="Samejima M."/>
            <person name="Suzuki H."/>
            <person name="Master E."/>
            <person name="Ferreira P."/>
            <person name="Ruiz-Duenas F.J."/>
            <person name="Held B."/>
            <person name="Canessa P."/>
            <person name="Larrondo L.F."/>
            <person name="Schmoll M."/>
            <person name="Druzhinina I.S."/>
            <person name="Kubicek C.P."/>
            <person name="Gaskell J.A."/>
            <person name="Kersten P."/>
            <person name="St John F."/>
            <person name="Glasner J."/>
            <person name="Sabat G."/>
            <person name="Splinter BonDurant S."/>
            <person name="Syed K."/>
            <person name="Yadav J."/>
            <person name="Mgbeahuruike A.C."/>
            <person name="Kovalchuk A."/>
            <person name="Asiegbu F.O."/>
            <person name="Lackner G."/>
            <person name="Hoffmeister D."/>
            <person name="Rencoret J."/>
            <person name="Gutierrez A."/>
            <person name="Sun H."/>
            <person name="Lindquist E."/>
            <person name="Barry K."/>
            <person name="Riley R."/>
            <person name="Grigoriev I.V."/>
            <person name="Henrissat B."/>
            <person name="Kues U."/>
            <person name="Berka R.M."/>
            <person name="Martinez A.T."/>
            <person name="Covert S.F."/>
            <person name="Blanchette R.A."/>
            <person name="Cullen D."/>
        </authorList>
    </citation>
    <scope>NUCLEOTIDE SEQUENCE [LARGE SCALE GENOMIC DNA]</scope>
    <source>
        <strain evidence="3 4">11061_1 CR5-6</strain>
    </source>
</reference>
<dbReference type="PANTHER" id="PTHR38248:SF2">
    <property type="entry name" value="FUNK1 11"/>
    <property type="match status" value="1"/>
</dbReference>
<dbReference type="GO" id="GO:0004672">
    <property type="term" value="F:protein kinase activity"/>
    <property type="evidence" value="ECO:0007669"/>
    <property type="project" value="InterPro"/>
</dbReference>
<name>A0A0C3S225_PHLG1</name>
<evidence type="ECO:0000313" key="4">
    <source>
        <dbReference type="Proteomes" id="UP000053257"/>
    </source>
</evidence>
<accession>A0A0C3S225</accession>
<dbReference type="PROSITE" id="PS00109">
    <property type="entry name" value="PROTEIN_KINASE_TYR"/>
    <property type="match status" value="1"/>
</dbReference>
<dbReference type="Pfam" id="PF17667">
    <property type="entry name" value="Pkinase_fungal"/>
    <property type="match status" value="1"/>
</dbReference>
<dbReference type="EMBL" id="KN840610">
    <property type="protein sequence ID" value="KIP03557.1"/>
    <property type="molecule type" value="Genomic_DNA"/>
</dbReference>